<name>A0A917QYV3_9ACTN</name>
<protein>
    <submittedName>
        <fullName evidence="2">Uncharacterized protein</fullName>
    </submittedName>
</protein>
<evidence type="ECO:0000313" key="3">
    <source>
        <dbReference type="Proteomes" id="UP000645217"/>
    </source>
</evidence>
<proteinExistence type="predicted"/>
<keyword evidence="3" id="KW-1185">Reference proteome</keyword>
<evidence type="ECO:0000256" key="1">
    <source>
        <dbReference type="SAM" id="MobiDB-lite"/>
    </source>
</evidence>
<reference evidence="2" key="2">
    <citation type="submission" date="2020-09" db="EMBL/GenBank/DDBJ databases">
        <authorList>
            <person name="Sun Q."/>
            <person name="Ohkuma M."/>
        </authorList>
    </citation>
    <scope>NUCLEOTIDE SEQUENCE</scope>
    <source>
        <strain evidence="2">JCM 13064</strain>
    </source>
</reference>
<dbReference type="AlphaFoldDB" id="A0A917QYV3"/>
<organism evidence="2 3">
    <name type="scientific">Sphaerisporangium melleum</name>
    <dbReference type="NCBI Taxonomy" id="321316"/>
    <lineage>
        <taxon>Bacteria</taxon>
        <taxon>Bacillati</taxon>
        <taxon>Actinomycetota</taxon>
        <taxon>Actinomycetes</taxon>
        <taxon>Streptosporangiales</taxon>
        <taxon>Streptosporangiaceae</taxon>
        <taxon>Sphaerisporangium</taxon>
    </lineage>
</organism>
<dbReference type="Proteomes" id="UP000645217">
    <property type="component" value="Unassembled WGS sequence"/>
</dbReference>
<sequence>MAQAWLPVASRIPALEDSGPMAGGAPRVVWFIWPTDPHRVSAKSVAQRLVQISRPAHLVWNPVSGQIIQSLPPTRAASGLPGELNRQGRVCVQIRVLGSVEEPFTESKMDGLDDILAWLDSWHVPRRWPAGAPLPYPLSMAAQGSMRVWAKGGHFGASQVPGVPDGDPGAIDVHRIVGEPADGLDVPVPGRSPDAGEAAGQRR</sequence>
<reference evidence="2" key="1">
    <citation type="journal article" date="2014" name="Int. J. Syst. Evol. Microbiol.">
        <title>Complete genome sequence of Corynebacterium casei LMG S-19264T (=DSM 44701T), isolated from a smear-ripened cheese.</title>
        <authorList>
            <consortium name="US DOE Joint Genome Institute (JGI-PGF)"/>
            <person name="Walter F."/>
            <person name="Albersmeier A."/>
            <person name="Kalinowski J."/>
            <person name="Ruckert C."/>
        </authorList>
    </citation>
    <scope>NUCLEOTIDE SEQUENCE</scope>
    <source>
        <strain evidence="2">JCM 13064</strain>
    </source>
</reference>
<gene>
    <name evidence="2" type="ORF">GCM10007964_18850</name>
</gene>
<dbReference type="EMBL" id="BMNT01000008">
    <property type="protein sequence ID" value="GGK76317.1"/>
    <property type="molecule type" value="Genomic_DNA"/>
</dbReference>
<accession>A0A917QYV3</accession>
<comment type="caution">
    <text evidence="2">The sequence shown here is derived from an EMBL/GenBank/DDBJ whole genome shotgun (WGS) entry which is preliminary data.</text>
</comment>
<evidence type="ECO:0000313" key="2">
    <source>
        <dbReference type="EMBL" id="GGK76317.1"/>
    </source>
</evidence>
<feature type="region of interest" description="Disordered" evidence="1">
    <location>
        <begin position="179"/>
        <end position="203"/>
    </location>
</feature>